<dbReference type="InterPro" id="IPR036812">
    <property type="entry name" value="NAD(P)_OxRdtase_dom_sf"/>
</dbReference>
<dbReference type="Pfam" id="PF00248">
    <property type="entry name" value="Aldo_ket_red"/>
    <property type="match status" value="1"/>
</dbReference>
<evidence type="ECO:0000256" key="1">
    <source>
        <dbReference type="ARBA" id="ARBA00023002"/>
    </source>
</evidence>
<dbReference type="PANTHER" id="PTHR43625:SF7">
    <property type="entry name" value="REDUCTASE (YAKC), PUTATIVE (AFU_ORTHOLOGUE AFUA_8G01560)-RELATED"/>
    <property type="match status" value="1"/>
</dbReference>
<dbReference type="GO" id="GO:0016491">
    <property type="term" value="F:oxidoreductase activity"/>
    <property type="evidence" value="ECO:0007669"/>
    <property type="project" value="UniProtKB-KW"/>
</dbReference>
<dbReference type="Proteomes" id="UP000812966">
    <property type="component" value="Unassembled WGS sequence"/>
</dbReference>
<comment type="caution">
    <text evidence="3">The sequence shown here is derived from an EMBL/GenBank/DDBJ whole genome shotgun (WGS) entry which is preliminary data.</text>
</comment>
<dbReference type="EMBL" id="JABELV010000054">
    <property type="protein sequence ID" value="KAG7549050.1"/>
    <property type="molecule type" value="Genomic_DNA"/>
</dbReference>
<keyword evidence="4" id="KW-1185">Reference proteome</keyword>
<dbReference type="AlphaFoldDB" id="A0A8K0JRR6"/>
<protein>
    <recommendedName>
        <fullName evidence="2">NADP-dependent oxidoreductase domain-containing protein</fullName>
    </recommendedName>
</protein>
<dbReference type="Gene3D" id="3.20.20.100">
    <property type="entry name" value="NADP-dependent oxidoreductase domain"/>
    <property type="match status" value="1"/>
</dbReference>
<evidence type="ECO:0000313" key="3">
    <source>
        <dbReference type="EMBL" id="KAG7549050.1"/>
    </source>
</evidence>
<organism evidence="3 4">
    <name type="scientific">Filobasidium floriforme</name>
    <dbReference type="NCBI Taxonomy" id="5210"/>
    <lineage>
        <taxon>Eukaryota</taxon>
        <taxon>Fungi</taxon>
        <taxon>Dikarya</taxon>
        <taxon>Basidiomycota</taxon>
        <taxon>Agaricomycotina</taxon>
        <taxon>Tremellomycetes</taxon>
        <taxon>Filobasidiales</taxon>
        <taxon>Filobasidiaceae</taxon>
        <taxon>Filobasidium</taxon>
    </lineage>
</organism>
<proteinExistence type="predicted"/>
<name>A0A8K0JRR6_9TREE</name>
<feature type="domain" description="NADP-dependent oxidoreductase" evidence="2">
    <location>
        <begin position="2"/>
        <end position="315"/>
    </location>
</feature>
<keyword evidence="1" id="KW-0560">Oxidoreductase</keyword>
<dbReference type="InterPro" id="IPR050791">
    <property type="entry name" value="Aldo-Keto_reductase"/>
</dbReference>
<evidence type="ECO:0000313" key="4">
    <source>
        <dbReference type="Proteomes" id="UP000812966"/>
    </source>
</evidence>
<dbReference type="InterPro" id="IPR023210">
    <property type="entry name" value="NADP_OxRdtase_dom"/>
</dbReference>
<sequence>MGFSMGYGPAKDEDSKKTLAKAVELGCVFWDSAVVYGAGHNEKLLGDFIREAGCRDKVFVASKCGIEVGLQAFHSHSFETRPADVPLLLPLLHQVDFETKQMGKANNSAAHIDDFIEGTIERLGFTPDLYYLHRIEPGRDLNESITALQRLKENGKCKYIGLSECSAQTLRRACQVAHIDALQIEYSPWFTDHEQNGLIDTAKELGVAIIAYSPLGKGVLTGNYQSQADFAEGDVRKTIPRFSEENLDANLRLVREFQKLAGKKGCTSGQLALAWVIAQGAIPIPGTKSADRVVENFGATDVELSEDELREIRVIIEDAKPAGARYNEGALKMVGH</sequence>
<dbReference type="GO" id="GO:0005737">
    <property type="term" value="C:cytoplasm"/>
    <property type="evidence" value="ECO:0007669"/>
    <property type="project" value="TreeGrafter"/>
</dbReference>
<evidence type="ECO:0000259" key="2">
    <source>
        <dbReference type="Pfam" id="PF00248"/>
    </source>
</evidence>
<dbReference type="PANTHER" id="PTHR43625">
    <property type="entry name" value="AFLATOXIN B1 ALDEHYDE REDUCTASE"/>
    <property type="match status" value="1"/>
</dbReference>
<gene>
    <name evidence="3" type="ORF">FFLO_03086</name>
</gene>
<dbReference type="SUPFAM" id="SSF51430">
    <property type="entry name" value="NAD(P)-linked oxidoreductase"/>
    <property type="match status" value="1"/>
</dbReference>
<reference evidence="3" key="1">
    <citation type="submission" date="2020-04" db="EMBL/GenBank/DDBJ databases">
        <title>Analysis of mating type loci in Filobasidium floriforme.</title>
        <authorList>
            <person name="Nowrousian M."/>
        </authorList>
    </citation>
    <scope>NUCLEOTIDE SEQUENCE</scope>
    <source>
        <strain evidence="3">CBS 6242</strain>
    </source>
</reference>
<accession>A0A8K0JRR6</accession>